<dbReference type="GO" id="GO:0003779">
    <property type="term" value="F:actin binding"/>
    <property type="evidence" value="ECO:0007669"/>
    <property type="project" value="TreeGrafter"/>
</dbReference>
<dbReference type="PANTHER" id="PTHR12287">
    <property type="entry name" value="EPIDERMAL GROWTH FACTOR RECEPTOR KINASE SUBSTRATE EPS8-RELATED PROTEIN"/>
    <property type="match status" value="1"/>
</dbReference>
<dbReference type="InterPro" id="IPR013625">
    <property type="entry name" value="PTB"/>
</dbReference>
<evidence type="ECO:0000313" key="6">
    <source>
        <dbReference type="Proteomes" id="UP000472267"/>
    </source>
</evidence>
<dbReference type="PANTHER" id="PTHR12287:SF22">
    <property type="entry name" value="EPIDERMAL GROWTH FACTOR RECEPTOR KINASE SUBSTRATE 8-LIKE PROTEIN 3"/>
    <property type="match status" value="1"/>
</dbReference>
<evidence type="ECO:0000313" key="5">
    <source>
        <dbReference type="Ensembl" id="ENSSFAP00005002036.1"/>
    </source>
</evidence>
<dbReference type="AlphaFoldDB" id="A0A672F5P1"/>
<dbReference type="InterPro" id="IPR039801">
    <property type="entry name" value="EPS8-like"/>
</dbReference>
<dbReference type="Pfam" id="PF18016">
    <property type="entry name" value="SAM_3"/>
    <property type="match status" value="1"/>
</dbReference>
<proteinExistence type="predicted"/>
<dbReference type="GO" id="GO:0031982">
    <property type="term" value="C:vesicle"/>
    <property type="evidence" value="ECO:0007669"/>
    <property type="project" value="TreeGrafter"/>
</dbReference>
<dbReference type="InterPro" id="IPR033928">
    <property type="entry name" value="EPS8_PTB"/>
</dbReference>
<dbReference type="GO" id="GO:0035023">
    <property type="term" value="P:regulation of Rho protein signal transduction"/>
    <property type="evidence" value="ECO:0007669"/>
    <property type="project" value="TreeGrafter"/>
</dbReference>
<dbReference type="InterPro" id="IPR013761">
    <property type="entry name" value="SAM/pointed_sf"/>
</dbReference>
<feature type="domain" description="SAM" evidence="3">
    <location>
        <begin position="450"/>
        <end position="510"/>
    </location>
</feature>
<organism evidence="5 6">
    <name type="scientific">Salarias fasciatus</name>
    <name type="common">Jewelled blenny</name>
    <name type="synonym">Blennius fasciatus</name>
    <dbReference type="NCBI Taxonomy" id="181472"/>
    <lineage>
        <taxon>Eukaryota</taxon>
        <taxon>Metazoa</taxon>
        <taxon>Chordata</taxon>
        <taxon>Craniata</taxon>
        <taxon>Vertebrata</taxon>
        <taxon>Euteleostomi</taxon>
        <taxon>Actinopterygii</taxon>
        <taxon>Neopterygii</taxon>
        <taxon>Teleostei</taxon>
        <taxon>Neoteleostei</taxon>
        <taxon>Acanthomorphata</taxon>
        <taxon>Ovalentaria</taxon>
        <taxon>Blenniimorphae</taxon>
        <taxon>Blenniiformes</taxon>
        <taxon>Blennioidei</taxon>
        <taxon>Blenniidae</taxon>
        <taxon>Salariinae</taxon>
        <taxon>Salarias</taxon>
    </lineage>
</organism>
<reference evidence="5" key="3">
    <citation type="submission" date="2025-09" db="UniProtKB">
        <authorList>
            <consortium name="Ensembl"/>
        </authorList>
    </citation>
    <scope>IDENTIFICATION</scope>
</reference>
<dbReference type="SUPFAM" id="SSF50729">
    <property type="entry name" value="PH domain-like"/>
    <property type="match status" value="1"/>
</dbReference>
<dbReference type="Pfam" id="PF08416">
    <property type="entry name" value="PTB"/>
    <property type="match status" value="1"/>
</dbReference>
<dbReference type="InterPro" id="IPR041418">
    <property type="entry name" value="SAM_3"/>
</dbReference>
<feature type="compositionally biased region" description="Basic and acidic residues" evidence="1">
    <location>
        <begin position="395"/>
        <end position="410"/>
    </location>
</feature>
<sequence>PQHRRAFQQDEPRRSPSPSPLQRNGMFRPGGRSIYKQRQEYSETLTGPSDNFVVRVEHLFTTDLDGREMRTLDDCVAKLKHLDAKGRVWPQDMLMDVQGGYLLLSDIETKDELEALPLSAIVQTKAVLDSCAYNSLLTVSLRQRGRVQVYLFQCEETGVSPALPPGPAPQTNTFQTAALNIRVTKQESSPLSEIRLSVWNLNVSDSYFILIFFPQEILNHVLDDLEIFMNKVAAAAQENSGKKKKRRKKAMKNGDISSSEFVRTALKLPSRPGTLQILVLTAPPGSLQTVFQYDTRYPPNVVSPLLTDSAVELLEQVVTPDEDQLWKSLGNSWFIPRSRWPEGNVEPYVPQFYSGWQPPAPIYAPPPQQDSLPRRGNASPYEPPGEGQMMGRTPRQQDEHPDGRGGEGETINHTHSQVIQKSTRWWLVQNSRGQEGNVPQNVLEDARGGMTLDMNSTPADVKAWLRHKGFSSITVSSLGVLNGKLLLGMSKNEIKTVCPEEGGKVFFQLQAVKSSIALASEQSGMYNGGY</sequence>
<evidence type="ECO:0000259" key="3">
    <source>
        <dbReference type="Pfam" id="PF18016"/>
    </source>
</evidence>
<feature type="domain" description="EPS8 spectrin-like" evidence="4">
    <location>
        <begin position="289"/>
        <end position="341"/>
    </location>
</feature>
<dbReference type="GO" id="GO:0007266">
    <property type="term" value="P:Rho protein signal transduction"/>
    <property type="evidence" value="ECO:0007669"/>
    <property type="project" value="TreeGrafter"/>
</dbReference>
<reference evidence="5" key="2">
    <citation type="submission" date="2025-08" db="UniProtKB">
        <authorList>
            <consortium name="Ensembl"/>
        </authorList>
    </citation>
    <scope>IDENTIFICATION</scope>
</reference>
<feature type="domain" description="PTB" evidence="2">
    <location>
        <begin position="55"/>
        <end position="159"/>
    </location>
</feature>
<feature type="region of interest" description="Disordered" evidence="1">
    <location>
        <begin position="1"/>
        <end position="29"/>
    </location>
</feature>
<dbReference type="GO" id="GO:0032587">
    <property type="term" value="C:ruffle membrane"/>
    <property type="evidence" value="ECO:0007669"/>
    <property type="project" value="TreeGrafter"/>
</dbReference>
<dbReference type="Proteomes" id="UP000472267">
    <property type="component" value="Chromosome 20"/>
</dbReference>
<evidence type="ECO:0000259" key="2">
    <source>
        <dbReference type="Pfam" id="PF08416"/>
    </source>
</evidence>
<dbReference type="Pfam" id="PF22975">
    <property type="entry name" value="EPS8_2nd"/>
    <property type="match status" value="2"/>
</dbReference>
<accession>A0A672F5P1</accession>
<evidence type="ECO:0000256" key="1">
    <source>
        <dbReference type="SAM" id="MobiDB-lite"/>
    </source>
</evidence>
<dbReference type="CDD" id="cd01210">
    <property type="entry name" value="PTB_EPS8"/>
    <property type="match status" value="1"/>
</dbReference>
<dbReference type="Gene3D" id="2.30.29.30">
    <property type="entry name" value="Pleckstrin-homology domain (PH domain)/Phosphotyrosine-binding domain (PTB)"/>
    <property type="match status" value="1"/>
</dbReference>
<reference evidence="5" key="1">
    <citation type="submission" date="2019-06" db="EMBL/GenBank/DDBJ databases">
        <authorList>
            <consortium name="Wellcome Sanger Institute Data Sharing"/>
        </authorList>
    </citation>
    <scope>NUCLEOTIDE SEQUENCE [LARGE SCALE GENOMIC DNA]</scope>
</reference>
<keyword evidence="6" id="KW-1185">Reference proteome</keyword>
<dbReference type="SUPFAM" id="SSF47769">
    <property type="entry name" value="SAM/Pointed domain"/>
    <property type="match status" value="1"/>
</dbReference>
<dbReference type="Gene3D" id="1.10.150.50">
    <property type="entry name" value="Transcription Factor, Ets-1"/>
    <property type="match status" value="1"/>
</dbReference>
<dbReference type="FunCoup" id="A0A672F5P1">
    <property type="interactions" value="721"/>
</dbReference>
<feature type="region of interest" description="Disordered" evidence="1">
    <location>
        <begin position="360"/>
        <end position="410"/>
    </location>
</feature>
<dbReference type="InterPro" id="IPR055093">
    <property type="entry name" value="EPS8_2nd"/>
</dbReference>
<dbReference type="Ensembl" id="ENSSFAT00005002163.1">
    <property type="protein sequence ID" value="ENSSFAP00005002036.1"/>
    <property type="gene ID" value="ENSSFAG00005001373.1"/>
</dbReference>
<dbReference type="OMA" id="WTGNEPP"/>
<dbReference type="InterPro" id="IPR011993">
    <property type="entry name" value="PH-like_dom_sf"/>
</dbReference>
<protein>
    <submittedName>
        <fullName evidence="5">EPS8-like 3b</fullName>
    </submittedName>
</protein>
<name>A0A672F5P1_SALFA</name>
<dbReference type="GO" id="GO:1900029">
    <property type="term" value="P:positive regulation of ruffle assembly"/>
    <property type="evidence" value="ECO:0007669"/>
    <property type="project" value="TreeGrafter"/>
</dbReference>
<feature type="domain" description="EPS8 spectrin-like" evidence="4">
    <location>
        <begin position="216"/>
        <end position="258"/>
    </location>
</feature>
<evidence type="ECO:0000259" key="4">
    <source>
        <dbReference type="Pfam" id="PF22975"/>
    </source>
</evidence>
<dbReference type="InParanoid" id="A0A672F5P1"/>